<evidence type="ECO:0000313" key="1">
    <source>
        <dbReference type="EMBL" id="MAA13211.1"/>
    </source>
</evidence>
<dbReference type="AlphaFoldDB" id="A0A224YFH7"/>
<name>A0A224YFH7_9ACAR</name>
<organism evidence="1">
    <name type="scientific">Rhipicephalus zambeziensis</name>
    <dbReference type="NCBI Taxonomy" id="60191"/>
    <lineage>
        <taxon>Eukaryota</taxon>
        <taxon>Metazoa</taxon>
        <taxon>Ecdysozoa</taxon>
        <taxon>Arthropoda</taxon>
        <taxon>Chelicerata</taxon>
        <taxon>Arachnida</taxon>
        <taxon>Acari</taxon>
        <taxon>Parasitiformes</taxon>
        <taxon>Ixodida</taxon>
        <taxon>Ixodoidea</taxon>
        <taxon>Ixodidae</taxon>
        <taxon>Rhipicephalinae</taxon>
        <taxon>Rhipicephalus</taxon>
        <taxon>Rhipicephalus</taxon>
    </lineage>
</organism>
<dbReference type="EMBL" id="GFPF01002065">
    <property type="protein sequence ID" value="MAA13211.1"/>
    <property type="molecule type" value="Transcribed_RNA"/>
</dbReference>
<reference evidence="1" key="1">
    <citation type="journal article" date="2017" name="Parasit. Vectors">
        <title>Sialotranscriptomics of Rhipicephalus zambeziensis reveals intricate expression profiles of secretory proteins and suggests tight temporal transcriptional regulation during blood-feeding.</title>
        <authorList>
            <person name="de Castro M.H."/>
            <person name="de Klerk D."/>
            <person name="Pienaar R."/>
            <person name="Rees D.J.G."/>
            <person name="Mans B.J."/>
        </authorList>
    </citation>
    <scope>NUCLEOTIDE SEQUENCE</scope>
    <source>
        <tissue evidence="1">Salivary glands</tissue>
    </source>
</reference>
<protein>
    <submittedName>
        <fullName evidence="1">Uncharacterized protein</fullName>
    </submittedName>
</protein>
<sequence>MPERTHPVLVYLRRVHASVLPSAVITNLTAETDSPFALITPQYPLLHSVSTWLPLSTPGYRSSTGDGLHLKALPVELPSALVTPTATRGTSCCVSEQLDSRKPLLACHPRPAHNGGGDGVVTPLCPAGENKASSSSAADWTISCDNGPRPEPKGSRPVLVRRLRGVPGELLAGLQRWRKLSRKPVCLHAAYQLPRLPTANRTEHGTGAAWLRKPYERGCKRSTLLCRRPKVRTVLHATHWIRRRLPRAGLQVLRP</sequence>
<proteinExistence type="predicted"/>
<accession>A0A224YFH7</accession>